<dbReference type="VEuPathDB" id="VectorBase:ACHR001451"/>
<proteinExistence type="predicted"/>
<dbReference type="AlphaFoldDB" id="A0A182JSG9"/>
<dbReference type="EnsemblMetazoa" id="ACHR001451-RA">
    <property type="protein sequence ID" value="ACHR001451-PA"/>
    <property type="gene ID" value="ACHR001451"/>
</dbReference>
<dbReference type="STRING" id="43041.A0A182JSG9"/>
<reference evidence="2" key="1">
    <citation type="submission" date="2013-03" db="EMBL/GenBank/DDBJ databases">
        <title>The Genome Sequence of Anopheles christyi ACHKN1017.</title>
        <authorList>
            <consortium name="The Broad Institute Genomics Platform"/>
            <person name="Neafsey D.E."/>
            <person name="Besansky N."/>
            <person name="Walker B."/>
            <person name="Young S.K."/>
            <person name="Zeng Q."/>
            <person name="Gargeya S."/>
            <person name="Fitzgerald M."/>
            <person name="Haas B."/>
            <person name="Abouelleil A."/>
            <person name="Allen A.W."/>
            <person name="Alvarado L."/>
            <person name="Arachchi H.M."/>
            <person name="Berlin A.M."/>
            <person name="Chapman S.B."/>
            <person name="Gainer-Dewar J."/>
            <person name="Goldberg J."/>
            <person name="Griggs A."/>
            <person name="Gujja S."/>
            <person name="Hansen M."/>
            <person name="Howarth C."/>
            <person name="Imamovic A."/>
            <person name="Ireland A."/>
            <person name="Larimer J."/>
            <person name="McCowan C."/>
            <person name="Murphy C."/>
            <person name="Pearson M."/>
            <person name="Poon T.W."/>
            <person name="Priest M."/>
            <person name="Roberts A."/>
            <person name="Saif S."/>
            <person name="Shea T."/>
            <person name="Sisk P."/>
            <person name="Sykes S."/>
            <person name="Wortman J."/>
            <person name="Nusbaum C."/>
            <person name="Birren B."/>
        </authorList>
    </citation>
    <scope>NUCLEOTIDE SEQUENCE [LARGE SCALE GENOMIC DNA]</scope>
    <source>
        <strain evidence="2">ACHKN1017</strain>
    </source>
</reference>
<protein>
    <submittedName>
        <fullName evidence="1">Uncharacterized protein</fullName>
    </submittedName>
</protein>
<reference evidence="1" key="2">
    <citation type="submission" date="2020-05" db="UniProtKB">
        <authorList>
            <consortium name="EnsemblMetazoa"/>
        </authorList>
    </citation>
    <scope>IDENTIFICATION</scope>
    <source>
        <strain evidence="1">ACHKN1017</strain>
    </source>
</reference>
<dbReference type="Proteomes" id="UP000075881">
    <property type="component" value="Unassembled WGS sequence"/>
</dbReference>
<evidence type="ECO:0000313" key="2">
    <source>
        <dbReference type="Proteomes" id="UP000075881"/>
    </source>
</evidence>
<evidence type="ECO:0000313" key="1">
    <source>
        <dbReference type="EnsemblMetazoa" id="ACHR001451-PA"/>
    </source>
</evidence>
<name>A0A182JSG9_9DIPT</name>
<organism evidence="1 2">
    <name type="scientific">Anopheles christyi</name>
    <dbReference type="NCBI Taxonomy" id="43041"/>
    <lineage>
        <taxon>Eukaryota</taxon>
        <taxon>Metazoa</taxon>
        <taxon>Ecdysozoa</taxon>
        <taxon>Arthropoda</taxon>
        <taxon>Hexapoda</taxon>
        <taxon>Insecta</taxon>
        <taxon>Pterygota</taxon>
        <taxon>Neoptera</taxon>
        <taxon>Endopterygota</taxon>
        <taxon>Diptera</taxon>
        <taxon>Nematocera</taxon>
        <taxon>Culicoidea</taxon>
        <taxon>Culicidae</taxon>
        <taxon>Anophelinae</taxon>
        <taxon>Anopheles</taxon>
    </lineage>
</organism>
<sequence>MHFHLLGHNFSQLVGQDAEGSSMGRLRNAVKMYQELIGSAIIICIQAFYDYARLPCLLREAVHAYCWPLMLTLTGCWALRTCFLAYTNEGGALRCDIVLRYTLDKFALFMICFLIELLMLCAYGEDIADSVRNTRDEKKLRTRQIIKTIYSILCYKNII</sequence>
<accession>A0A182JSG9</accession>
<keyword evidence="2" id="KW-1185">Reference proteome</keyword>